<evidence type="ECO:0000313" key="1">
    <source>
        <dbReference type="EMBL" id="EAY06968.1"/>
    </source>
</evidence>
<dbReference type="AlphaFoldDB" id="A2EK75"/>
<dbReference type="PANTHER" id="PTHR24182">
    <property type="entry name" value="ANKYRIN REPEAT AND SOCS BOX CONTAINING 4"/>
    <property type="match status" value="1"/>
</dbReference>
<dbReference type="VEuPathDB" id="TrichDB:TVAG_100080"/>
<dbReference type="EMBL" id="DS113411">
    <property type="protein sequence ID" value="EAY06968.1"/>
    <property type="molecule type" value="Genomic_DNA"/>
</dbReference>
<sequence length="163" mass="19224">MSDQDIHPNKFSELRSIYEYYIDPYIALYQLKTEKGEELISIYKKIKAELIDSKKYPPTKIMRDILNIIPYNNRYTKSYLSLAKLLSDDYHIKDVENISIISNFLFYEEYGIKLRKSDKFEKCNLGRFFVIWKNVSCSIISLLDGLLSSEILAVKTILILVTW</sequence>
<proteinExistence type="predicted"/>
<keyword evidence="2" id="KW-1185">Reference proteome</keyword>
<reference evidence="1" key="2">
    <citation type="journal article" date="2007" name="Science">
        <title>Draft genome sequence of the sexually transmitted pathogen Trichomonas vaginalis.</title>
        <authorList>
            <person name="Carlton J.M."/>
            <person name="Hirt R.P."/>
            <person name="Silva J.C."/>
            <person name="Delcher A.L."/>
            <person name="Schatz M."/>
            <person name="Zhao Q."/>
            <person name="Wortman J.R."/>
            <person name="Bidwell S.L."/>
            <person name="Alsmark U.C.M."/>
            <person name="Besteiro S."/>
            <person name="Sicheritz-Ponten T."/>
            <person name="Noel C.J."/>
            <person name="Dacks J.B."/>
            <person name="Foster P.G."/>
            <person name="Simillion C."/>
            <person name="Van de Peer Y."/>
            <person name="Miranda-Saavedra D."/>
            <person name="Barton G.J."/>
            <person name="Westrop G.D."/>
            <person name="Mueller S."/>
            <person name="Dessi D."/>
            <person name="Fiori P.L."/>
            <person name="Ren Q."/>
            <person name="Paulsen I."/>
            <person name="Zhang H."/>
            <person name="Bastida-Corcuera F.D."/>
            <person name="Simoes-Barbosa A."/>
            <person name="Brown M.T."/>
            <person name="Hayes R.D."/>
            <person name="Mukherjee M."/>
            <person name="Okumura C.Y."/>
            <person name="Schneider R."/>
            <person name="Smith A.J."/>
            <person name="Vanacova S."/>
            <person name="Villalvazo M."/>
            <person name="Haas B.J."/>
            <person name="Pertea M."/>
            <person name="Feldblyum T.V."/>
            <person name="Utterback T.R."/>
            <person name="Shu C.L."/>
            <person name="Osoegawa K."/>
            <person name="de Jong P.J."/>
            <person name="Hrdy I."/>
            <person name="Horvathova L."/>
            <person name="Zubacova Z."/>
            <person name="Dolezal P."/>
            <person name="Malik S.B."/>
            <person name="Logsdon J.M. Jr."/>
            <person name="Henze K."/>
            <person name="Gupta A."/>
            <person name="Wang C.C."/>
            <person name="Dunne R.L."/>
            <person name="Upcroft J.A."/>
            <person name="Upcroft P."/>
            <person name="White O."/>
            <person name="Salzberg S.L."/>
            <person name="Tang P."/>
            <person name="Chiu C.-H."/>
            <person name="Lee Y.-S."/>
            <person name="Embley T.M."/>
            <person name="Coombs G.H."/>
            <person name="Mottram J.C."/>
            <person name="Tachezy J."/>
            <person name="Fraser-Liggett C.M."/>
            <person name="Johnson P.J."/>
        </authorList>
    </citation>
    <scope>NUCLEOTIDE SEQUENCE [LARGE SCALE GENOMIC DNA]</scope>
    <source>
        <strain evidence="1">G3</strain>
    </source>
</reference>
<name>A2EK75_TRIV3</name>
<reference evidence="1" key="1">
    <citation type="submission" date="2006-10" db="EMBL/GenBank/DDBJ databases">
        <authorList>
            <person name="Amadeo P."/>
            <person name="Zhao Q."/>
            <person name="Wortman J."/>
            <person name="Fraser-Liggett C."/>
            <person name="Carlton J."/>
        </authorList>
    </citation>
    <scope>NUCLEOTIDE SEQUENCE</scope>
    <source>
        <strain evidence="1">G3</strain>
    </source>
</reference>
<protein>
    <submittedName>
        <fullName evidence="1">Uncharacterized protein</fullName>
    </submittedName>
</protein>
<accession>A2EK75</accession>
<dbReference type="VEuPathDB" id="TrichDB:TVAGG3_0260900"/>
<gene>
    <name evidence="1" type="ORF">TVAG_100080</name>
</gene>
<dbReference type="PANTHER" id="PTHR24182:SF13">
    <property type="entry name" value="LD18443P"/>
    <property type="match status" value="1"/>
</dbReference>
<dbReference type="Proteomes" id="UP000001542">
    <property type="component" value="Unassembled WGS sequence"/>
</dbReference>
<evidence type="ECO:0000313" key="2">
    <source>
        <dbReference type="Proteomes" id="UP000001542"/>
    </source>
</evidence>
<organism evidence="1 2">
    <name type="scientific">Trichomonas vaginalis (strain ATCC PRA-98 / G3)</name>
    <dbReference type="NCBI Taxonomy" id="412133"/>
    <lineage>
        <taxon>Eukaryota</taxon>
        <taxon>Metamonada</taxon>
        <taxon>Parabasalia</taxon>
        <taxon>Trichomonadida</taxon>
        <taxon>Trichomonadidae</taxon>
        <taxon>Trichomonas</taxon>
    </lineage>
</organism>
<dbReference type="InParanoid" id="A2EK75"/>